<evidence type="ECO:0000256" key="3">
    <source>
        <dbReference type="PIRSR" id="PIRSR603782-1"/>
    </source>
</evidence>
<dbReference type="InterPro" id="IPR036249">
    <property type="entry name" value="Thioredoxin-like_sf"/>
</dbReference>
<comment type="similarity">
    <text evidence="1">Belongs to the SCO1/2 family.</text>
</comment>
<keyword evidence="2 3" id="KW-0186">Copper</keyword>
<feature type="binding site" evidence="3">
    <location>
        <position position="88"/>
    </location>
    <ligand>
        <name>Cu cation</name>
        <dbReference type="ChEBI" id="CHEBI:23378"/>
    </ligand>
</feature>
<proteinExistence type="inferred from homology"/>
<keyword evidence="5" id="KW-1133">Transmembrane helix</keyword>
<evidence type="ECO:0000256" key="1">
    <source>
        <dbReference type="ARBA" id="ARBA00010996"/>
    </source>
</evidence>
<dbReference type="PANTHER" id="PTHR12151">
    <property type="entry name" value="ELECTRON TRANSPORT PROTIN SCO1/SENC FAMILY MEMBER"/>
    <property type="match status" value="1"/>
</dbReference>
<dbReference type="AlphaFoldDB" id="A0A0D9AIF3"/>
<gene>
    <name evidence="7" type="ORF">UF78_22290</name>
</gene>
<feature type="disulfide bond" description="Redox-active" evidence="4">
    <location>
        <begin position="84"/>
        <end position="88"/>
    </location>
</feature>
<evidence type="ECO:0000259" key="6">
    <source>
        <dbReference type="PROSITE" id="PS51352"/>
    </source>
</evidence>
<dbReference type="Proteomes" id="UP000032487">
    <property type="component" value="Unassembled WGS sequence"/>
</dbReference>
<keyword evidence="3" id="KW-0479">Metal-binding</keyword>
<feature type="binding site" evidence="3">
    <location>
        <position position="84"/>
    </location>
    <ligand>
        <name>Cu cation</name>
        <dbReference type="ChEBI" id="CHEBI:23378"/>
    </ligand>
</feature>
<dbReference type="Gene3D" id="3.40.30.10">
    <property type="entry name" value="Glutaredoxin"/>
    <property type="match status" value="1"/>
</dbReference>
<reference evidence="7 8" key="1">
    <citation type="submission" date="2015-02" db="EMBL/GenBank/DDBJ databases">
        <title>Draft genome sequence of Pseudomonas stutzeri NT0128 isolated from wheat (Triticum turgidum) rhizosphere.</title>
        <authorList>
            <person name="Tovi N."/>
            <person name="Frenk S."/>
            <person name="Hadar Y."/>
            <person name="Minz D."/>
        </authorList>
    </citation>
    <scope>NUCLEOTIDE SEQUENCE [LARGE SCALE GENOMIC DNA]</scope>
    <source>
        <strain evidence="7 8">NT0128</strain>
    </source>
</reference>
<dbReference type="PANTHER" id="PTHR12151:SF25">
    <property type="entry name" value="LINALOOL DEHYDRATASE_ISOMERASE DOMAIN-CONTAINING PROTEIN"/>
    <property type="match status" value="1"/>
</dbReference>
<name>A0A0D9AIF3_STUST</name>
<evidence type="ECO:0000313" key="7">
    <source>
        <dbReference type="EMBL" id="KJH79161.1"/>
    </source>
</evidence>
<sequence>MTRIQKTVFILVALVALVIGLTVYKVLSTERQLDSAALLDAGIVMLPQGRDMPDIALTNQDGEAVSMEQLEGRWNLLFFGYTFCPDICPATLAELRQLRGKLPDDVNQRLQPILVSVDPARDTPEQLKKYLDYFGAGFIGLTGPLDDIQTLANAAGVPFIPGDTSKKDYTVDHGGNLALIGPDGRLRGFIRAPMRTEKLAEQLPALIGQGS</sequence>
<dbReference type="OrthoDB" id="9790194at2"/>
<feature type="domain" description="Thioredoxin" evidence="6">
    <location>
        <begin position="46"/>
        <end position="208"/>
    </location>
</feature>
<protein>
    <submittedName>
        <fullName evidence="7">Copper-binding protein</fullName>
    </submittedName>
</protein>
<dbReference type="GO" id="GO:0046872">
    <property type="term" value="F:metal ion binding"/>
    <property type="evidence" value="ECO:0007669"/>
    <property type="project" value="UniProtKB-KW"/>
</dbReference>
<keyword evidence="5" id="KW-0812">Transmembrane</keyword>
<keyword evidence="5" id="KW-0472">Membrane</keyword>
<dbReference type="InterPro" id="IPR003782">
    <property type="entry name" value="SCO1/SenC"/>
</dbReference>
<dbReference type="InterPro" id="IPR013766">
    <property type="entry name" value="Thioredoxin_domain"/>
</dbReference>
<dbReference type="EMBL" id="JYHV01000038">
    <property type="protein sequence ID" value="KJH79161.1"/>
    <property type="molecule type" value="Genomic_DNA"/>
</dbReference>
<dbReference type="Pfam" id="PF02630">
    <property type="entry name" value="SCO1-SenC"/>
    <property type="match status" value="1"/>
</dbReference>
<dbReference type="PATRIC" id="fig|316.101.peg.3364"/>
<organism evidence="7 8">
    <name type="scientific">Stutzerimonas stutzeri</name>
    <name type="common">Pseudomonas stutzeri</name>
    <dbReference type="NCBI Taxonomy" id="316"/>
    <lineage>
        <taxon>Bacteria</taxon>
        <taxon>Pseudomonadati</taxon>
        <taxon>Pseudomonadota</taxon>
        <taxon>Gammaproteobacteria</taxon>
        <taxon>Pseudomonadales</taxon>
        <taxon>Pseudomonadaceae</taxon>
        <taxon>Stutzerimonas</taxon>
    </lineage>
</organism>
<evidence type="ECO:0000313" key="8">
    <source>
        <dbReference type="Proteomes" id="UP000032487"/>
    </source>
</evidence>
<feature type="binding site" evidence="3">
    <location>
        <position position="173"/>
    </location>
    <ligand>
        <name>Cu cation</name>
        <dbReference type="ChEBI" id="CHEBI:23378"/>
    </ligand>
</feature>
<keyword evidence="4" id="KW-1015">Disulfide bond</keyword>
<dbReference type="CDD" id="cd02968">
    <property type="entry name" value="SCO"/>
    <property type="match status" value="1"/>
</dbReference>
<evidence type="ECO:0000256" key="5">
    <source>
        <dbReference type="SAM" id="Phobius"/>
    </source>
</evidence>
<comment type="caution">
    <text evidence="7">The sequence shown here is derived from an EMBL/GenBank/DDBJ whole genome shotgun (WGS) entry which is preliminary data.</text>
</comment>
<dbReference type="PROSITE" id="PS51352">
    <property type="entry name" value="THIOREDOXIN_2"/>
    <property type="match status" value="1"/>
</dbReference>
<accession>A0A0D9AIF3</accession>
<evidence type="ECO:0000256" key="4">
    <source>
        <dbReference type="PIRSR" id="PIRSR603782-2"/>
    </source>
</evidence>
<dbReference type="SUPFAM" id="SSF52833">
    <property type="entry name" value="Thioredoxin-like"/>
    <property type="match status" value="1"/>
</dbReference>
<dbReference type="RefSeq" id="WP_045164429.1">
    <property type="nucleotide sequence ID" value="NZ_JYHV01000038.1"/>
</dbReference>
<feature type="transmembrane region" description="Helical" evidence="5">
    <location>
        <begin position="7"/>
        <end position="27"/>
    </location>
</feature>
<evidence type="ECO:0000256" key="2">
    <source>
        <dbReference type="ARBA" id="ARBA00023008"/>
    </source>
</evidence>